<dbReference type="GO" id="GO:0009244">
    <property type="term" value="P:lipopolysaccharide core region biosynthetic process"/>
    <property type="evidence" value="ECO:0007669"/>
    <property type="project" value="TreeGrafter"/>
</dbReference>
<evidence type="ECO:0000256" key="10">
    <source>
        <dbReference type="ARBA" id="ARBA00022840"/>
    </source>
</evidence>
<dbReference type="UniPathway" id="UPA00359">
    <property type="reaction ID" value="UER00482"/>
</dbReference>
<comment type="pathway">
    <text evidence="2 13">Glycolipid biosynthesis; lipid IV(A) biosynthesis; lipid IV(A) from (3R)-3-hydroxytetradecanoyl-[acyl-carrier-protein] and UDP-N-acetyl-alpha-D-glucosamine: step 6/6.</text>
</comment>
<feature type="transmembrane region" description="Helical" evidence="14">
    <location>
        <begin position="20"/>
        <end position="37"/>
    </location>
</feature>
<dbReference type="EMBL" id="JACCEM010000009">
    <property type="protein sequence ID" value="NYT50953.1"/>
    <property type="molecule type" value="Genomic_DNA"/>
</dbReference>
<evidence type="ECO:0000256" key="13">
    <source>
        <dbReference type="HAMAP-Rule" id="MF_00409"/>
    </source>
</evidence>
<keyword evidence="16" id="KW-1185">Reference proteome</keyword>
<dbReference type="SUPFAM" id="SSF52540">
    <property type="entry name" value="P-loop containing nucleoside triphosphate hydrolases"/>
    <property type="match status" value="1"/>
</dbReference>
<dbReference type="GO" id="GO:0009029">
    <property type="term" value="F:lipid-A 4'-kinase activity"/>
    <property type="evidence" value="ECO:0007669"/>
    <property type="project" value="UniProtKB-UniRule"/>
</dbReference>
<evidence type="ECO:0000256" key="9">
    <source>
        <dbReference type="ARBA" id="ARBA00022777"/>
    </source>
</evidence>
<evidence type="ECO:0000313" key="15">
    <source>
        <dbReference type="EMBL" id="NYT50953.1"/>
    </source>
</evidence>
<keyword evidence="10 13" id="KW-0067">ATP-binding</keyword>
<comment type="function">
    <text evidence="1 13">Transfers the gamma-phosphate of ATP to the 4'-position of a tetraacyldisaccharide 1-phosphate intermediate (termed DS-1-P) to form tetraacyldisaccharide 1,4'-bis-phosphate (lipid IVA).</text>
</comment>
<dbReference type="EC" id="2.7.1.130" evidence="3 13"/>
<keyword evidence="8 13" id="KW-0547">Nucleotide-binding</keyword>
<reference evidence="15 16" key="1">
    <citation type="submission" date="2020-07" db="EMBL/GenBank/DDBJ databases">
        <title>Taxonomic revisions and descriptions of new bacterial species based on genomic comparisons in the high-G+C-content subgroup of the family Alcaligenaceae.</title>
        <authorList>
            <person name="Szabo A."/>
            <person name="Felfoldi T."/>
        </authorList>
    </citation>
    <scope>NUCLEOTIDE SEQUENCE [LARGE SCALE GENOMIC DNA]</scope>
    <source>
        <strain evidence="15 16">LMG 24012</strain>
    </source>
</reference>
<dbReference type="InterPro" id="IPR027417">
    <property type="entry name" value="P-loop_NTPase"/>
</dbReference>
<dbReference type="HAMAP" id="MF_00409">
    <property type="entry name" value="LpxK"/>
    <property type="match status" value="1"/>
</dbReference>
<dbReference type="PANTHER" id="PTHR42724">
    <property type="entry name" value="TETRAACYLDISACCHARIDE 4'-KINASE"/>
    <property type="match status" value="1"/>
</dbReference>
<evidence type="ECO:0000313" key="16">
    <source>
        <dbReference type="Proteomes" id="UP000559809"/>
    </source>
</evidence>
<dbReference type="GO" id="GO:0005886">
    <property type="term" value="C:plasma membrane"/>
    <property type="evidence" value="ECO:0007669"/>
    <property type="project" value="TreeGrafter"/>
</dbReference>
<comment type="similarity">
    <text evidence="13">Belongs to the LpxK family.</text>
</comment>
<dbReference type="Pfam" id="PF02606">
    <property type="entry name" value="LpxK"/>
    <property type="match status" value="1"/>
</dbReference>
<evidence type="ECO:0000256" key="3">
    <source>
        <dbReference type="ARBA" id="ARBA00012071"/>
    </source>
</evidence>
<evidence type="ECO:0000256" key="6">
    <source>
        <dbReference type="ARBA" id="ARBA00022556"/>
    </source>
</evidence>
<keyword evidence="14" id="KW-0812">Transmembrane</keyword>
<keyword evidence="14" id="KW-0472">Membrane</keyword>
<dbReference type="GO" id="GO:0005524">
    <property type="term" value="F:ATP binding"/>
    <property type="evidence" value="ECO:0007669"/>
    <property type="project" value="UniProtKB-UniRule"/>
</dbReference>
<dbReference type="PANTHER" id="PTHR42724:SF1">
    <property type="entry name" value="TETRAACYLDISACCHARIDE 4'-KINASE, MITOCHONDRIAL-RELATED"/>
    <property type="match status" value="1"/>
</dbReference>
<evidence type="ECO:0000256" key="12">
    <source>
        <dbReference type="ARBA" id="ARBA00029757"/>
    </source>
</evidence>
<evidence type="ECO:0000256" key="4">
    <source>
        <dbReference type="ARBA" id="ARBA00016436"/>
    </source>
</evidence>
<evidence type="ECO:0000256" key="14">
    <source>
        <dbReference type="SAM" id="Phobius"/>
    </source>
</evidence>
<keyword evidence="14" id="KW-1133">Transmembrane helix</keyword>
<protein>
    <recommendedName>
        <fullName evidence="4 13">Tetraacyldisaccharide 4'-kinase</fullName>
        <ecNumber evidence="3 13">2.7.1.130</ecNumber>
    </recommendedName>
    <alternativeName>
        <fullName evidence="12 13">Lipid A 4'-kinase</fullName>
    </alternativeName>
</protein>
<keyword evidence="5 13" id="KW-0444">Lipid biosynthesis</keyword>
<feature type="binding site" evidence="13">
    <location>
        <begin position="64"/>
        <end position="71"/>
    </location>
    <ligand>
        <name>ATP</name>
        <dbReference type="ChEBI" id="CHEBI:30616"/>
    </ligand>
</feature>
<evidence type="ECO:0000256" key="8">
    <source>
        <dbReference type="ARBA" id="ARBA00022741"/>
    </source>
</evidence>
<dbReference type="RefSeq" id="WP_180157393.1">
    <property type="nucleotide sequence ID" value="NZ_JACCEM010000009.1"/>
</dbReference>
<dbReference type="InterPro" id="IPR003758">
    <property type="entry name" value="LpxK"/>
</dbReference>
<keyword evidence="7 13" id="KW-0808">Transferase</keyword>
<name>A0A853G258_9BURK</name>
<proteinExistence type="inferred from homology"/>
<comment type="catalytic activity">
    <reaction evidence="13">
        <text>a lipid A disaccharide + ATP = a lipid IVA + ADP + H(+)</text>
        <dbReference type="Rhea" id="RHEA:67840"/>
        <dbReference type="ChEBI" id="CHEBI:15378"/>
        <dbReference type="ChEBI" id="CHEBI:30616"/>
        <dbReference type="ChEBI" id="CHEBI:176343"/>
        <dbReference type="ChEBI" id="CHEBI:176425"/>
        <dbReference type="ChEBI" id="CHEBI:456216"/>
        <dbReference type="EC" id="2.7.1.130"/>
    </reaction>
</comment>
<organism evidence="15 16">
    <name type="scientific">Parapusillimonas granuli</name>
    <dbReference type="NCBI Taxonomy" id="380911"/>
    <lineage>
        <taxon>Bacteria</taxon>
        <taxon>Pseudomonadati</taxon>
        <taxon>Pseudomonadota</taxon>
        <taxon>Betaproteobacteria</taxon>
        <taxon>Burkholderiales</taxon>
        <taxon>Alcaligenaceae</taxon>
        <taxon>Parapusillimonas</taxon>
    </lineage>
</organism>
<dbReference type="GO" id="GO:0009245">
    <property type="term" value="P:lipid A biosynthetic process"/>
    <property type="evidence" value="ECO:0007669"/>
    <property type="project" value="UniProtKB-UniRule"/>
</dbReference>
<keyword evidence="9 13" id="KW-0418">Kinase</keyword>
<dbReference type="AlphaFoldDB" id="A0A853G258"/>
<comment type="caution">
    <text evidence="15">The sequence shown here is derived from an EMBL/GenBank/DDBJ whole genome shotgun (WGS) entry which is preliminary data.</text>
</comment>
<evidence type="ECO:0000256" key="2">
    <source>
        <dbReference type="ARBA" id="ARBA00004870"/>
    </source>
</evidence>
<dbReference type="Proteomes" id="UP000559809">
    <property type="component" value="Unassembled WGS sequence"/>
</dbReference>
<evidence type="ECO:0000256" key="7">
    <source>
        <dbReference type="ARBA" id="ARBA00022679"/>
    </source>
</evidence>
<keyword evidence="11 13" id="KW-0443">Lipid metabolism</keyword>
<evidence type="ECO:0000256" key="11">
    <source>
        <dbReference type="ARBA" id="ARBA00023098"/>
    </source>
</evidence>
<sequence>MKAPAALVRGLHSAWSKKGWISTLLLPLSWIAAAAVARKRSRYANQPALTHHCAIPVVVVGNIYVGGTGKTPVVIALLQALQARGWRPGVVSRGYGIKLGERARTGQGELAADRYGDEPALIARATGVPVSVHPDRPEAARRLQRDFPQVDIIVADDGLQHLALGRDLEILVQDGRGVGNGRMLPAGPLREPADRLRYVDVIVTNLSAGQLGPAPVDSPARQVAMRLAPAAVERLVSGETLSWPDWLAEHGGEPAAAVAGIGRPDRFFDMLRHHGLELSRALSLEDHADYAESPFAGLTAPAILITGKDAVKCGRFQDPRLWVVHAEPRFSDPGWLDHVHDMLRMIARHKASVAQRRRGD</sequence>
<gene>
    <name evidence="13" type="primary">lpxK</name>
    <name evidence="15" type="ORF">H0A72_16700</name>
</gene>
<dbReference type="NCBIfam" id="TIGR00682">
    <property type="entry name" value="lpxK"/>
    <property type="match status" value="1"/>
</dbReference>
<accession>A0A853G258</accession>
<evidence type="ECO:0000256" key="1">
    <source>
        <dbReference type="ARBA" id="ARBA00002274"/>
    </source>
</evidence>
<keyword evidence="6 13" id="KW-0441">Lipid A biosynthesis</keyword>
<evidence type="ECO:0000256" key="5">
    <source>
        <dbReference type="ARBA" id="ARBA00022516"/>
    </source>
</evidence>